<dbReference type="Gene3D" id="3.20.20.480">
    <property type="entry name" value="Trimethylamine methyltransferase-like"/>
    <property type="match status" value="1"/>
</dbReference>
<name>A0A1Y5R8I1_9PROT</name>
<dbReference type="PIRSF" id="PIRSF037567">
    <property type="entry name" value="MTTB_MeTrfase"/>
    <property type="match status" value="1"/>
</dbReference>
<dbReference type="OrthoDB" id="5713681at2"/>
<dbReference type="Pfam" id="PF06253">
    <property type="entry name" value="MTTB"/>
    <property type="match status" value="1"/>
</dbReference>
<reference evidence="5 6" key="1">
    <citation type="submission" date="2017-03" db="EMBL/GenBank/DDBJ databases">
        <authorList>
            <person name="Afonso C.L."/>
            <person name="Miller P.J."/>
            <person name="Scott M.A."/>
            <person name="Spackman E."/>
            <person name="Goraichik I."/>
            <person name="Dimitrov K.M."/>
            <person name="Suarez D.L."/>
            <person name="Swayne D.E."/>
        </authorList>
    </citation>
    <scope>NUCLEOTIDE SEQUENCE [LARGE SCALE GENOMIC DNA]</scope>
    <source>
        <strain evidence="5 6">CECT 7691</strain>
    </source>
</reference>
<keyword evidence="3 4" id="KW-0808">Transferase</keyword>
<dbReference type="Proteomes" id="UP000193200">
    <property type="component" value="Unassembled WGS sequence"/>
</dbReference>
<dbReference type="GO" id="GO:0008168">
    <property type="term" value="F:methyltransferase activity"/>
    <property type="evidence" value="ECO:0007669"/>
    <property type="project" value="UniProtKB-KW"/>
</dbReference>
<dbReference type="GO" id="GO:0015948">
    <property type="term" value="P:methanogenesis"/>
    <property type="evidence" value="ECO:0007669"/>
    <property type="project" value="UniProtKB-UniRule"/>
</dbReference>
<sequence>MTRQRSRRDHRGPRKVGTIPQVARGQARNPFPPIQILTADQIEMIHLASLQVLEEIGMEFLDDGALDILARAGADVDRSTRRVRFDRGLIEESVARAPSTFTFHARNPENNLRVGDNWTIFCSVGSPPNASDLDNGRRPGTQQDFRNLVRLTQSLNVVDCVGGYPVEPVDVPPETRHLDCGRDFITLTDKLWYAYALGRERIADALAMVCLARGIDRDQLRREPSLFTVVNTSSPLRVDGPMLRGLMEMAENGQCVIVTPFTLAGAMAPVTIAGALTQQNAEALAVIAFQQIFAPGSPVMYGGFTSNVDMKSGAPAFGTPEYAHAALAGGQLARRYGLPYRSSNATAANGPDAQAAYEASMSTWSALLGGCNLLLHGAGWLEGGLCASFEKMIIDAELLQMMRRLFQPLQVDADTIGLDAMRDVGPGGHYFGTAHTLARYETAFYPPIISDWRNFETWQEAGSPDAAQHANRVWKSLLADYVPPPLDPAITEALDAFVARRKKEIAQAG</sequence>
<accession>A0A1Y5R8I1</accession>
<dbReference type="GO" id="GO:0032259">
    <property type="term" value="P:methylation"/>
    <property type="evidence" value="ECO:0007669"/>
    <property type="project" value="UniProtKB-KW"/>
</dbReference>
<evidence type="ECO:0000256" key="3">
    <source>
        <dbReference type="ARBA" id="ARBA00022679"/>
    </source>
</evidence>
<dbReference type="RefSeq" id="WP_085881471.1">
    <property type="nucleotide sequence ID" value="NZ_FWFR01000001.1"/>
</dbReference>
<comment type="similarity">
    <text evidence="1 4">Belongs to the trimethylamine methyltransferase family.</text>
</comment>
<proteinExistence type="inferred from homology"/>
<evidence type="ECO:0000256" key="2">
    <source>
        <dbReference type="ARBA" id="ARBA00022603"/>
    </source>
</evidence>
<protein>
    <recommendedName>
        <fullName evidence="4">Methyltransferase</fullName>
        <ecNumber evidence="4">2.1.1.-</ecNumber>
    </recommendedName>
</protein>
<dbReference type="EMBL" id="FWFR01000001">
    <property type="protein sequence ID" value="SLN11579.1"/>
    <property type="molecule type" value="Genomic_DNA"/>
</dbReference>
<evidence type="ECO:0000256" key="1">
    <source>
        <dbReference type="ARBA" id="ARBA00007137"/>
    </source>
</evidence>
<evidence type="ECO:0000313" key="6">
    <source>
        <dbReference type="Proteomes" id="UP000193200"/>
    </source>
</evidence>
<keyword evidence="2 5" id="KW-0489">Methyltransferase</keyword>
<evidence type="ECO:0000256" key="4">
    <source>
        <dbReference type="PIRNR" id="PIRNR037567"/>
    </source>
</evidence>
<evidence type="ECO:0000313" key="5">
    <source>
        <dbReference type="EMBL" id="SLN11579.1"/>
    </source>
</evidence>
<dbReference type="AlphaFoldDB" id="A0A1Y5R8I1"/>
<dbReference type="InterPro" id="IPR010426">
    <property type="entry name" value="MTTB_MeTrfase"/>
</dbReference>
<dbReference type="InterPro" id="IPR038601">
    <property type="entry name" value="MttB-like_sf"/>
</dbReference>
<dbReference type="EC" id="2.1.1.-" evidence="4"/>
<dbReference type="InParanoid" id="A0A1Y5R8I1"/>
<organism evidence="5 6">
    <name type="scientific">Oceanibacterium hippocampi</name>
    <dbReference type="NCBI Taxonomy" id="745714"/>
    <lineage>
        <taxon>Bacteria</taxon>
        <taxon>Pseudomonadati</taxon>
        <taxon>Pseudomonadota</taxon>
        <taxon>Alphaproteobacteria</taxon>
        <taxon>Sneathiellales</taxon>
        <taxon>Sneathiellaceae</taxon>
        <taxon>Oceanibacterium</taxon>
    </lineage>
</organism>
<gene>
    <name evidence="5" type="ORF">OCH7691_00096</name>
</gene>
<keyword evidence="6" id="KW-1185">Reference proteome</keyword>